<accession>A0A0D5MIY6</accession>
<reference evidence="3 6" key="3">
    <citation type="submission" date="2017-02" db="EMBL/GenBank/DDBJ databases">
        <title>Complete genome sequence of Lactobacillus helveticus.</title>
        <authorList>
            <person name="Kim J.F."/>
            <person name="Chung Y."/>
            <person name="Kwak M."/>
        </authorList>
    </citation>
    <scope>NUCLEOTIDE SEQUENCE [LARGE SCALE GENOMIC DNA]</scope>
    <source>
        <strain evidence="3 6">LH5</strain>
    </source>
</reference>
<reference evidence="2" key="4">
    <citation type="journal article" date="2018" name="Front. Microbiol.">
        <title>Comparative Genomics of Completely Sequenced Lactobacillus helveticus Genomes Provides Insights into Strain-Specific Genes and Resolves Metagenomics Data Down to the Strain Level.</title>
        <authorList>
            <person name="Schmid M."/>
            <person name="Muri J."/>
            <person name="Melidis D."/>
            <person name="Varadarajan A.R."/>
            <person name="Somerville V."/>
            <person name="Wicki A."/>
            <person name="Moser A."/>
            <person name="Bourqui M."/>
            <person name="Wenzel C."/>
            <person name="Eugster-Meier E."/>
            <person name="Frey J.E."/>
            <person name="Irmler S."/>
            <person name="Ahrens C.H."/>
        </authorList>
    </citation>
    <scope>NUCLEOTIDE SEQUENCE</scope>
    <source>
        <strain evidence="2">FAM8105</strain>
    </source>
</reference>
<dbReference type="Proteomes" id="UP000063930">
    <property type="component" value="Chromosome"/>
</dbReference>
<dbReference type="Proteomes" id="UP000234562">
    <property type="component" value="Chromosome"/>
</dbReference>
<proteinExistence type="predicted"/>
<name>A0A0D5MIY6_LACHE</name>
<dbReference type="KEGG" id="lhd:HUO_06035"/>
<evidence type="ECO:0000313" key="3">
    <source>
        <dbReference type="EMBL" id="AZK90582.1"/>
    </source>
</evidence>
<dbReference type="PANTHER" id="PTHR47751:SF1">
    <property type="entry name" value="SUPERFAMILY HYDROLASE, PUTATIVE (AFU_ORTHOLOGUE AFUA_2G16580)-RELATED"/>
    <property type="match status" value="1"/>
</dbReference>
<organism evidence="1 4">
    <name type="scientific">Lactobacillus helveticus</name>
    <name type="common">Lactobacillus suntoryeus</name>
    <dbReference type="NCBI Taxonomy" id="1587"/>
    <lineage>
        <taxon>Bacteria</taxon>
        <taxon>Bacillati</taxon>
        <taxon>Bacillota</taxon>
        <taxon>Bacilli</taxon>
        <taxon>Lactobacillales</taxon>
        <taxon>Lactobacillaceae</taxon>
        <taxon>Lactobacillus</taxon>
    </lineage>
</organism>
<dbReference type="Proteomes" id="UP000267945">
    <property type="component" value="Chromosome"/>
</dbReference>
<evidence type="ECO:0000313" key="2">
    <source>
        <dbReference type="EMBL" id="AUI74246.1"/>
    </source>
</evidence>
<evidence type="ECO:0000313" key="5">
    <source>
        <dbReference type="Proteomes" id="UP000234562"/>
    </source>
</evidence>
<dbReference type="EMBL" id="CP012381">
    <property type="protein sequence ID" value="ALI52521.1"/>
    <property type="molecule type" value="Genomic_DNA"/>
</dbReference>
<reference evidence="5" key="2">
    <citation type="submission" date="2016-05" db="EMBL/GenBank/DDBJ databases">
        <title>Genome sequence of Lactobacillus helveticus FAM8105.</title>
        <authorList>
            <person name="Ahrens C."/>
            <person name="Schmid M."/>
        </authorList>
    </citation>
    <scope>NUCLEOTIDE SEQUENCE [LARGE SCALE GENOMIC DNA]</scope>
    <source>
        <strain evidence="5">FAM8105</strain>
    </source>
</reference>
<dbReference type="Gene3D" id="3.40.50.1820">
    <property type="entry name" value="alpha/beta hydrolase"/>
    <property type="match status" value="1"/>
</dbReference>
<gene>
    <name evidence="1" type="ORF">ALV80_05120</name>
    <name evidence="3" type="ORF">LH5_00321</name>
    <name evidence="2" type="ORF">Lh8105_05240</name>
</gene>
<reference evidence="1 4" key="1">
    <citation type="submission" date="2015-08" db="EMBL/GenBank/DDBJ databases">
        <title>Complete genome sequence of Lactobacillus helveticus CAUH18, a probiotic strain originated from koumiss.</title>
        <authorList>
            <person name="Yang Y."/>
            <person name="Hao Y."/>
        </authorList>
    </citation>
    <scope>NUCLEOTIDE SEQUENCE [LARGE SCALE GENOMIC DNA]</scope>
    <source>
        <strain evidence="1 4">CAUH18</strain>
    </source>
</reference>
<dbReference type="SUPFAM" id="SSF53474">
    <property type="entry name" value="alpha/beta-Hydrolases"/>
    <property type="match status" value="1"/>
</dbReference>
<evidence type="ECO:0000313" key="4">
    <source>
        <dbReference type="Proteomes" id="UP000063930"/>
    </source>
</evidence>
<protein>
    <recommendedName>
        <fullName evidence="7">Alpha/beta hydrolase</fullName>
    </recommendedName>
</protein>
<dbReference type="InterPro" id="IPR051411">
    <property type="entry name" value="Polyketide_trans_af380"/>
</dbReference>
<evidence type="ECO:0000313" key="6">
    <source>
        <dbReference type="Proteomes" id="UP000267945"/>
    </source>
</evidence>
<dbReference type="AlphaFoldDB" id="A0A0D5MIY6"/>
<dbReference type="Gene3D" id="1.10.10.800">
    <property type="match status" value="1"/>
</dbReference>
<dbReference type="PANTHER" id="PTHR47751">
    <property type="entry name" value="SUPERFAMILY HYDROLASE, PUTATIVE (AFU_ORTHOLOGUE AFUA_2G16580)-RELATED"/>
    <property type="match status" value="1"/>
</dbReference>
<evidence type="ECO:0000313" key="1">
    <source>
        <dbReference type="EMBL" id="ALI52521.1"/>
    </source>
</evidence>
<evidence type="ECO:0008006" key="7">
    <source>
        <dbReference type="Google" id="ProtNLM"/>
    </source>
</evidence>
<dbReference type="EMBL" id="CP015496">
    <property type="protein sequence ID" value="AUI74246.1"/>
    <property type="molecule type" value="Genomic_DNA"/>
</dbReference>
<dbReference type="EMBL" id="CP019581">
    <property type="protein sequence ID" value="AZK90582.1"/>
    <property type="molecule type" value="Genomic_DNA"/>
</dbReference>
<dbReference type="InterPro" id="IPR029058">
    <property type="entry name" value="AB_hydrolase_fold"/>
</dbReference>
<sequence length="116" mass="13195">MINQTTLNNTVLTTRPNAATTNDQLTLTKVGYYKSMPGWMNTKILVHPEDLKNAVLIVHGEKAHSRYMGEDTFKKLKGDNKELVIVPNATHTDLYDGGDHDYIPFDKIDNFFKKNL</sequence>